<dbReference type="Gene3D" id="2.60.220.20">
    <property type="entry name" value="putative beta-Galactosidase from caulobacter crescentus"/>
    <property type="match status" value="1"/>
</dbReference>
<keyword evidence="2" id="KW-0326">Glycosidase</keyword>
<dbReference type="Pfam" id="PF18120">
    <property type="entry name" value="DUF5597"/>
    <property type="match status" value="1"/>
</dbReference>
<dbReference type="InterPro" id="IPR040719">
    <property type="entry name" value="DUF5597"/>
</dbReference>
<dbReference type="AlphaFoldDB" id="A0A9D2TL52"/>
<protein>
    <submittedName>
        <fullName evidence="5">DUF5597 domain-containing protein</fullName>
    </submittedName>
</protein>
<feature type="domain" description="Glycoside hydrolase family 42 N-terminal" evidence="3">
    <location>
        <begin position="36"/>
        <end position="192"/>
    </location>
</feature>
<dbReference type="Gene3D" id="3.20.20.80">
    <property type="entry name" value="Glycosidases"/>
    <property type="match status" value="1"/>
</dbReference>
<feature type="domain" description="DUF5597" evidence="4">
    <location>
        <begin position="392"/>
        <end position="509"/>
    </location>
</feature>
<evidence type="ECO:0000313" key="6">
    <source>
        <dbReference type="Proteomes" id="UP000823902"/>
    </source>
</evidence>
<evidence type="ECO:0000256" key="1">
    <source>
        <dbReference type="ARBA" id="ARBA00022801"/>
    </source>
</evidence>
<evidence type="ECO:0000313" key="5">
    <source>
        <dbReference type="EMBL" id="HJC74079.1"/>
    </source>
</evidence>
<gene>
    <name evidence="5" type="ORF">H9697_03905</name>
</gene>
<accession>A0A9D2TL52</accession>
<dbReference type="GO" id="GO:0005975">
    <property type="term" value="P:carbohydrate metabolic process"/>
    <property type="evidence" value="ECO:0007669"/>
    <property type="project" value="InterPro"/>
</dbReference>
<dbReference type="InterPro" id="IPR017853">
    <property type="entry name" value="GH"/>
</dbReference>
<dbReference type="GO" id="GO:0004565">
    <property type="term" value="F:beta-galactosidase activity"/>
    <property type="evidence" value="ECO:0007669"/>
    <property type="project" value="InterPro"/>
</dbReference>
<keyword evidence="1" id="KW-0378">Hydrolase</keyword>
<dbReference type="Proteomes" id="UP000823902">
    <property type="component" value="Unassembled WGS sequence"/>
</dbReference>
<evidence type="ECO:0000256" key="2">
    <source>
        <dbReference type="ARBA" id="ARBA00023295"/>
    </source>
</evidence>
<dbReference type="Pfam" id="PF02449">
    <property type="entry name" value="Glyco_hydro_42"/>
    <property type="match status" value="1"/>
</dbReference>
<name>A0A9D2TL52_9FIRM</name>
<reference evidence="5" key="2">
    <citation type="submission" date="2021-04" db="EMBL/GenBank/DDBJ databases">
        <authorList>
            <person name="Gilroy R."/>
        </authorList>
    </citation>
    <scope>NUCLEOTIDE SEQUENCE</scope>
    <source>
        <strain evidence="5">CHK196-7946</strain>
    </source>
</reference>
<dbReference type="SUPFAM" id="SSF51445">
    <property type="entry name" value="(Trans)glycosidases"/>
    <property type="match status" value="1"/>
</dbReference>
<proteinExistence type="predicted"/>
<comment type="caution">
    <text evidence="5">The sequence shown here is derived from an EMBL/GenBank/DDBJ whole genome shotgun (WGS) entry which is preliminary data.</text>
</comment>
<organism evidence="5 6">
    <name type="scientific">Candidatus Mediterraneibacter faecavium</name>
    <dbReference type="NCBI Taxonomy" id="2838668"/>
    <lineage>
        <taxon>Bacteria</taxon>
        <taxon>Bacillati</taxon>
        <taxon>Bacillota</taxon>
        <taxon>Clostridia</taxon>
        <taxon>Lachnospirales</taxon>
        <taxon>Lachnospiraceae</taxon>
        <taxon>Mediterraneibacter</taxon>
    </lineage>
</organism>
<evidence type="ECO:0000259" key="3">
    <source>
        <dbReference type="Pfam" id="PF02449"/>
    </source>
</evidence>
<dbReference type="GO" id="GO:0009341">
    <property type="term" value="C:beta-galactosidase complex"/>
    <property type="evidence" value="ECO:0007669"/>
    <property type="project" value="InterPro"/>
</dbReference>
<dbReference type="InterPro" id="IPR013529">
    <property type="entry name" value="Glyco_hydro_42_N"/>
</dbReference>
<evidence type="ECO:0000259" key="4">
    <source>
        <dbReference type="Pfam" id="PF18120"/>
    </source>
</evidence>
<sequence>MNRIAEVKIERGIPTLYVDGQPFQAFTGEVHNSAAYDPDRMETEIWQKMDQSHLNTLIVPVYWETLEPEDGRFNFELVDSLLEQAARYGKKLILLWFGLWKNAESAYVPAWMKQDSKTYFRAEMYGGERLNTISPLCQEAVGRDAAAFSRLMRYLRENDKNSSVIMIQVENEVGLLGTERDYCRQAEEAFTGNVPDKLLDAAVKSGEIHAGKVRDGETALPEKADWAAVFGEDAGEIFSAWYFATAMERIASAGRKEYPLPCYANVWLKQFPWYAGSYPSGGPVEDMLWVWKAAAPSLFTVAPDIYVPYVPEIMEKYTRPDNPLVIPEVRKDAVTASYALYAYLNCHALCYAPFGIEDLWQEEPDVIPKEVTEALNIDPLSFDMTGTKETLGEVYRLLDEIRPLYLKYRGTPHLKCFLKKSEGEQGCYLKFKSYDMEIRYLPQQSGMPAAAGAVFELDDNNFLIVGMMCNVNVHTKPGDHRKADFIRKEAGTYRDGQWICRQRQNGDEKIVTMLYDMPGCVRMEMFKY</sequence>
<reference evidence="5" key="1">
    <citation type="journal article" date="2021" name="PeerJ">
        <title>Extensive microbial diversity within the chicken gut microbiome revealed by metagenomics and culture.</title>
        <authorList>
            <person name="Gilroy R."/>
            <person name="Ravi A."/>
            <person name="Getino M."/>
            <person name="Pursley I."/>
            <person name="Horton D.L."/>
            <person name="Alikhan N.F."/>
            <person name="Baker D."/>
            <person name="Gharbi K."/>
            <person name="Hall N."/>
            <person name="Watson M."/>
            <person name="Adriaenssens E.M."/>
            <person name="Foster-Nyarko E."/>
            <person name="Jarju S."/>
            <person name="Secka A."/>
            <person name="Antonio M."/>
            <person name="Oren A."/>
            <person name="Chaudhuri R.R."/>
            <person name="La Ragione R."/>
            <person name="Hildebrand F."/>
            <person name="Pallen M.J."/>
        </authorList>
    </citation>
    <scope>NUCLEOTIDE SEQUENCE</scope>
    <source>
        <strain evidence="5">CHK196-7946</strain>
    </source>
</reference>
<dbReference type="EMBL" id="DWVY01000016">
    <property type="protein sequence ID" value="HJC74079.1"/>
    <property type="molecule type" value="Genomic_DNA"/>
</dbReference>